<evidence type="ECO:0000313" key="6">
    <source>
        <dbReference type="Proteomes" id="UP000031121"/>
    </source>
</evidence>
<keyword evidence="6" id="KW-1185">Reference proteome</keyword>
<evidence type="ECO:0000256" key="3">
    <source>
        <dbReference type="ARBA" id="ARBA00023163"/>
    </source>
</evidence>
<dbReference type="SMART" id="SM00345">
    <property type="entry name" value="HTH_GNTR"/>
    <property type="match status" value="1"/>
</dbReference>
<dbReference type="PANTHER" id="PTHR38445">
    <property type="entry name" value="HTH-TYPE TRANSCRIPTIONAL REPRESSOR YTRA"/>
    <property type="match status" value="1"/>
</dbReference>
<dbReference type="CDD" id="cd07377">
    <property type="entry name" value="WHTH_GntR"/>
    <property type="match status" value="1"/>
</dbReference>
<keyword evidence="2" id="KW-0238">DNA-binding</keyword>
<dbReference type="Pfam" id="PF00392">
    <property type="entry name" value="GntR"/>
    <property type="match status" value="1"/>
</dbReference>
<dbReference type="SUPFAM" id="SSF46785">
    <property type="entry name" value="Winged helix' DNA-binding domain"/>
    <property type="match status" value="1"/>
</dbReference>
<dbReference type="Proteomes" id="UP000031121">
    <property type="component" value="Chromosome"/>
</dbReference>
<dbReference type="InterPro" id="IPR000524">
    <property type="entry name" value="Tscrpt_reg_HTH_GntR"/>
</dbReference>
<dbReference type="EMBL" id="CP009302">
    <property type="protein sequence ID" value="AJC12526.1"/>
    <property type="molecule type" value="Genomic_DNA"/>
</dbReference>
<dbReference type="Gene3D" id="1.10.10.10">
    <property type="entry name" value="Winged helix-like DNA-binding domain superfamily/Winged helix DNA-binding domain"/>
    <property type="match status" value="1"/>
</dbReference>
<accession>A0A0A8B4W1</accession>
<gene>
    <name evidence="5" type="ORF">JI75_07475</name>
</gene>
<dbReference type="InterPro" id="IPR036390">
    <property type="entry name" value="WH_DNA-bd_sf"/>
</dbReference>
<dbReference type="KEGG" id="cbac:JI75_07475"/>
<dbReference type="OrthoDB" id="162505at2"/>
<evidence type="ECO:0000256" key="2">
    <source>
        <dbReference type="ARBA" id="ARBA00023125"/>
    </source>
</evidence>
<dbReference type="RefSeq" id="WP_039689915.1">
    <property type="nucleotide sequence ID" value="NZ_CP009302.1"/>
</dbReference>
<sequence>MNIVISNSGDRPIYEQIASQIRDAILSGDLSEGDALPSIRSLANDLRVSVITTKRSYTDLESQGFIDTIPGKGSFVAGGSGDVLREERIRQVEKQLEAALASSRAAGLSVSDVHDMIDVLSEGVG</sequence>
<dbReference type="PROSITE" id="PS50949">
    <property type="entry name" value="HTH_GNTR"/>
    <property type="match status" value="1"/>
</dbReference>
<reference evidence="6" key="1">
    <citation type="submission" date="2014-08" db="EMBL/GenBank/DDBJ databases">
        <title>Coriobacteriaceae sp. complete genome.</title>
        <authorList>
            <person name="Looft T."/>
            <person name="Bayles D.O."/>
            <person name="Stanton T.B."/>
        </authorList>
    </citation>
    <scope>NUCLEOTIDE SEQUENCE [LARGE SCALE GENOMIC DNA]</scope>
    <source>
        <strain evidence="6">68-1-3</strain>
    </source>
</reference>
<feature type="domain" description="HTH gntR-type" evidence="4">
    <location>
        <begin position="11"/>
        <end position="79"/>
    </location>
</feature>
<proteinExistence type="predicted"/>
<evidence type="ECO:0000256" key="1">
    <source>
        <dbReference type="ARBA" id="ARBA00023015"/>
    </source>
</evidence>
<keyword evidence="1" id="KW-0805">Transcription regulation</keyword>
<protein>
    <submittedName>
        <fullName evidence="5">GntR family transcriptional regulator</fullName>
    </submittedName>
</protein>
<keyword evidence="3" id="KW-0804">Transcription</keyword>
<dbReference type="PANTHER" id="PTHR38445:SF7">
    <property type="entry name" value="GNTR-FAMILY TRANSCRIPTIONAL REGULATOR"/>
    <property type="match status" value="1"/>
</dbReference>
<reference evidence="5 6" key="2">
    <citation type="journal article" date="2015" name="Genome Announc.">
        <title>Complete Genome Sequence of Coriobacteriaceae Strain 68-1-3, a Novel Mucus-Degrading Isolate from the Swine Intestinal Tract.</title>
        <authorList>
            <person name="Looft T."/>
            <person name="Bayles D.O."/>
            <person name="Alt D.P."/>
            <person name="Stanton T.B."/>
        </authorList>
    </citation>
    <scope>NUCLEOTIDE SEQUENCE [LARGE SCALE GENOMIC DNA]</scope>
    <source>
        <strain evidence="5 6">68-1-3</strain>
    </source>
</reference>
<dbReference type="InterPro" id="IPR036388">
    <property type="entry name" value="WH-like_DNA-bd_sf"/>
</dbReference>
<dbReference type="GO" id="GO:0003700">
    <property type="term" value="F:DNA-binding transcription factor activity"/>
    <property type="evidence" value="ECO:0007669"/>
    <property type="project" value="InterPro"/>
</dbReference>
<name>A0A0A8B4W1_9ACTN</name>
<dbReference type="AlphaFoldDB" id="A0A0A8B4W1"/>
<evidence type="ECO:0000313" key="5">
    <source>
        <dbReference type="EMBL" id="AJC12526.1"/>
    </source>
</evidence>
<dbReference type="STRING" id="1531429.JI75_07475"/>
<organism evidence="5 6">
    <name type="scientific">Berryella intestinalis</name>
    <dbReference type="NCBI Taxonomy" id="1531429"/>
    <lineage>
        <taxon>Bacteria</taxon>
        <taxon>Bacillati</taxon>
        <taxon>Actinomycetota</taxon>
        <taxon>Coriobacteriia</taxon>
        <taxon>Eggerthellales</taxon>
        <taxon>Eggerthellaceae</taxon>
        <taxon>Berryella</taxon>
    </lineage>
</organism>
<evidence type="ECO:0000259" key="4">
    <source>
        <dbReference type="PROSITE" id="PS50949"/>
    </source>
</evidence>
<dbReference type="GO" id="GO:0003677">
    <property type="term" value="F:DNA binding"/>
    <property type="evidence" value="ECO:0007669"/>
    <property type="project" value="UniProtKB-KW"/>
</dbReference>
<dbReference type="HOGENOM" id="CLU_017584_10_4_11"/>